<keyword evidence="1" id="KW-0472">Membrane</keyword>
<gene>
    <name evidence="2" type="ORF">AVL57_07900</name>
    <name evidence="3" type="ORF">Q4527_18330</name>
</gene>
<name>A0AAW7Z8J2_9ALTE</name>
<organism evidence="3 5">
    <name type="scientific">Alteromonas stellipolaris</name>
    <dbReference type="NCBI Taxonomy" id="233316"/>
    <lineage>
        <taxon>Bacteria</taxon>
        <taxon>Pseudomonadati</taxon>
        <taxon>Pseudomonadota</taxon>
        <taxon>Gammaproteobacteria</taxon>
        <taxon>Alteromonadales</taxon>
        <taxon>Alteromonadaceae</taxon>
        <taxon>Alteromonas/Salinimonas group</taxon>
        <taxon>Alteromonas</taxon>
    </lineage>
</organism>
<dbReference type="EMBL" id="CP013926">
    <property type="protein sequence ID" value="AMJ73911.1"/>
    <property type="molecule type" value="Genomic_DNA"/>
</dbReference>
<evidence type="ECO:0000256" key="1">
    <source>
        <dbReference type="SAM" id="Phobius"/>
    </source>
</evidence>
<evidence type="ECO:0000313" key="3">
    <source>
        <dbReference type="EMBL" id="MDO6579361.1"/>
    </source>
</evidence>
<dbReference type="GeneID" id="83257607"/>
<reference evidence="2 4" key="1">
    <citation type="submission" date="2015-12" db="EMBL/GenBank/DDBJ databases">
        <title>Intraspecies pangenome expansion in the marine bacterium Alteromonas.</title>
        <authorList>
            <person name="Lopez-Perez M."/>
            <person name="Rodriguez-Valera F."/>
        </authorList>
    </citation>
    <scope>NUCLEOTIDE SEQUENCE [LARGE SCALE GENOMIC DNA]</scope>
    <source>
        <strain evidence="2 4">LMG 21861</strain>
    </source>
</reference>
<evidence type="ECO:0000313" key="5">
    <source>
        <dbReference type="Proteomes" id="UP001170717"/>
    </source>
</evidence>
<dbReference type="KEGG" id="asq:AVL57_07900"/>
<proteinExistence type="predicted"/>
<reference evidence="3" key="2">
    <citation type="submission" date="2023-07" db="EMBL/GenBank/DDBJ databases">
        <title>Genome content predicts the carbon catabolic preferences of heterotrophic bacteria.</title>
        <authorList>
            <person name="Gralka M."/>
        </authorList>
    </citation>
    <scope>NUCLEOTIDE SEQUENCE</scope>
    <source>
        <strain evidence="3">F2M12</strain>
    </source>
</reference>
<keyword evidence="4" id="KW-1185">Reference proteome</keyword>
<keyword evidence="1" id="KW-0812">Transmembrane</keyword>
<dbReference type="RefSeq" id="WP_057792341.1">
    <property type="nucleotide sequence ID" value="NZ_CAXIBE010000083.1"/>
</dbReference>
<sequence length="71" mass="7959">MNVTKQNLKDAVSANILSSEQFEQLIAFLNQQTNTSVKFDYTHALYYLGGLIAIGAMTLTFYWASLVAGWH</sequence>
<keyword evidence="1" id="KW-1133">Transmembrane helix</keyword>
<feature type="transmembrane region" description="Helical" evidence="1">
    <location>
        <begin position="44"/>
        <end position="64"/>
    </location>
</feature>
<dbReference type="AlphaFoldDB" id="A0AAW7Z8J2"/>
<accession>A0AAW7Z8J2</accession>
<protein>
    <submittedName>
        <fullName evidence="3">Uncharacterized protein</fullName>
    </submittedName>
</protein>
<evidence type="ECO:0000313" key="2">
    <source>
        <dbReference type="EMBL" id="AMJ73911.1"/>
    </source>
</evidence>
<dbReference type="EMBL" id="JAUOQI010000018">
    <property type="protein sequence ID" value="MDO6579361.1"/>
    <property type="molecule type" value="Genomic_DNA"/>
</dbReference>
<dbReference type="Proteomes" id="UP000056750">
    <property type="component" value="Chromosome"/>
</dbReference>
<dbReference type="Proteomes" id="UP001170717">
    <property type="component" value="Unassembled WGS sequence"/>
</dbReference>
<evidence type="ECO:0000313" key="4">
    <source>
        <dbReference type="Proteomes" id="UP000056750"/>
    </source>
</evidence>